<dbReference type="InterPro" id="IPR003817">
    <property type="entry name" value="PS_Dcarbxylase"/>
</dbReference>
<proteinExistence type="predicted"/>
<keyword evidence="1" id="KW-0210">Decarboxylase</keyword>
<accession>L0H1V5</accession>
<sequence>MSDGKAVYTANIPISPMACFERGDEGIPRHALRLGWEMQRLCDPLFRIRQRPVRGGKPVEVVIMGWQKLVVRPGFIALVLLGALLVSSSVSAAEQGHRPITRQLIQLVEQDPEVRELLSDSLAAAKAANPDPQTNPAQSLADYYDFIDSASQLIPQEILANPPSLIRDQILQSICYFYFLVDQPLAQLEDRGLYSNRIQYFPPFSDWLRAFADSWGDYLDTEASWTQDTYLQFYSDPSFGIQHGWYESPTNWDTFNRFFSRYLSSPAMRPIADPDDAAVVVAPADSVPQGVWPIDADSRIEVDGGLRIKLATFYSIPELLGDDSPYKDAFAGGVLTHTFLNVNDYHRYHFAVGGIIEDQRLISENVALEVSWDAEAGRYDPIDSTGWQFSQTRGYVIVDTGEHGLVALIPMGMAQVSSVNFEDGVTVDSEHAKGDMLGTFLFGGSDFVMLFQDKAGFELVAPEEGPAGPDGMPTYAHLLMGEKYGLMTGKATD</sequence>
<evidence type="ECO:0000256" key="3">
    <source>
        <dbReference type="ARBA" id="ARBA00023239"/>
    </source>
</evidence>
<keyword evidence="6" id="KW-1185">Reference proteome</keyword>
<dbReference type="AlphaFoldDB" id="L0H1V5"/>
<reference evidence="5 6" key="1">
    <citation type="submission" date="2011-09" db="EMBL/GenBank/DDBJ databases">
        <title>Complete sequence of chromosome of Thioflavicoccus mobilis 8321.</title>
        <authorList>
            <consortium name="US DOE Joint Genome Institute"/>
            <person name="Lucas S."/>
            <person name="Han J."/>
            <person name="Lapidus A."/>
            <person name="Cheng J.-F."/>
            <person name="Goodwin L."/>
            <person name="Pitluck S."/>
            <person name="Peters L."/>
            <person name="Ovchinnikova G."/>
            <person name="Lu M."/>
            <person name="Detter J.C."/>
            <person name="Han C."/>
            <person name="Tapia R."/>
            <person name="Land M."/>
            <person name="Hauser L."/>
            <person name="Kyrpides N."/>
            <person name="Ivanova N."/>
            <person name="Pagani I."/>
            <person name="Vogl K."/>
            <person name="Liu Z."/>
            <person name="Imhoff J."/>
            <person name="Thiel V."/>
            <person name="Frigaard N.-U."/>
            <person name="Bryant D."/>
            <person name="Woyke T."/>
        </authorList>
    </citation>
    <scope>NUCLEOTIDE SEQUENCE [LARGE SCALE GENOMIC DNA]</scope>
    <source>
        <strain evidence="5 6">8321</strain>
    </source>
</reference>
<organism evidence="5 6">
    <name type="scientific">Thioflavicoccus mobilis 8321</name>
    <dbReference type="NCBI Taxonomy" id="765912"/>
    <lineage>
        <taxon>Bacteria</taxon>
        <taxon>Pseudomonadati</taxon>
        <taxon>Pseudomonadota</taxon>
        <taxon>Gammaproteobacteria</taxon>
        <taxon>Chromatiales</taxon>
        <taxon>Chromatiaceae</taxon>
        <taxon>Thioflavicoccus</taxon>
    </lineage>
</organism>
<dbReference type="Pfam" id="PF02666">
    <property type="entry name" value="PS_Dcarbxylase"/>
    <property type="match status" value="1"/>
</dbReference>
<dbReference type="GO" id="GO:0008654">
    <property type="term" value="P:phospholipid biosynthetic process"/>
    <property type="evidence" value="ECO:0007669"/>
    <property type="project" value="InterPro"/>
</dbReference>
<protein>
    <submittedName>
        <fullName evidence="5">Phosphatidylserine decarboxylase</fullName>
    </submittedName>
</protein>
<keyword evidence="3" id="KW-0456">Lyase</keyword>
<evidence type="ECO:0000256" key="2">
    <source>
        <dbReference type="ARBA" id="ARBA00023145"/>
    </source>
</evidence>
<dbReference type="Proteomes" id="UP000010816">
    <property type="component" value="Chromosome"/>
</dbReference>
<evidence type="ECO:0000313" key="6">
    <source>
        <dbReference type="Proteomes" id="UP000010816"/>
    </source>
</evidence>
<evidence type="ECO:0000256" key="4">
    <source>
        <dbReference type="ARBA" id="ARBA00023317"/>
    </source>
</evidence>
<dbReference type="KEGG" id="tmb:Thimo_3564"/>
<dbReference type="PANTHER" id="PTHR10067:SF13">
    <property type="entry name" value="PHOSPHATIDYLSERINE DECARBOXYLASE"/>
    <property type="match status" value="1"/>
</dbReference>
<dbReference type="GO" id="GO:0004609">
    <property type="term" value="F:phosphatidylserine decarboxylase activity"/>
    <property type="evidence" value="ECO:0007669"/>
    <property type="project" value="InterPro"/>
</dbReference>
<gene>
    <name evidence="5" type="ORF">Thimo_3564</name>
</gene>
<dbReference type="STRING" id="765912.Thimo_3564"/>
<dbReference type="PANTHER" id="PTHR10067">
    <property type="entry name" value="PHOSPHATIDYLSERINE DECARBOXYLASE"/>
    <property type="match status" value="1"/>
</dbReference>
<dbReference type="eggNOG" id="COG0688">
    <property type="taxonomic scope" value="Bacteria"/>
</dbReference>
<dbReference type="HOGENOM" id="CLU_043148_1_0_6"/>
<keyword evidence="2" id="KW-0865">Zymogen</keyword>
<keyword evidence="4" id="KW-0670">Pyruvate</keyword>
<dbReference type="EMBL" id="CP003051">
    <property type="protein sequence ID" value="AGA92221.1"/>
    <property type="molecule type" value="Genomic_DNA"/>
</dbReference>
<evidence type="ECO:0000313" key="5">
    <source>
        <dbReference type="EMBL" id="AGA92221.1"/>
    </source>
</evidence>
<name>L0H1V5_9GAMM</name>
<evidence type="ECO:0000256" key="1">
    <source>
        <dbReference type="ARBA" id="ARBA00022793"/>
    </source>
</evidence>